<dbReference type="GO" id="GO:0030008">
    <property type="term" value="C:TRAPP complex"/>
    <property type="evidence" value="ECO:0007669"/>
    <property type="project" value="InterPro"/>
</dbReference>
<evidence type="ECO:0000256" key="1">
    <source>
        <dbReference type="ARBA" id="ARBA00004222"/>
    </source>
</evidence>
<keyword evidence="3" id="KW-1185">Reference proteome</keyword>
<dbReference type="Gene3D" id="3.30.1380.20">
    <property type="entry name" value="Trafficking protein particle complex subunit 3"/>
    <property type="match status" value="1"/>
</dbReference>
<dbReference type="InterPro" id="IPR016721">
    <property type="entry name" value="Bet3"/>
</dbReference>
<name>A0AAD9TPS5_9ROSI</name>
<dbReference type="Proteomes" id="UP001280121">
    <property type="component" value="Unassembled WGS sequence"/>
</dbReference>
<protein>
    <submittedName>
        <fullName evidence="2">Uncharacterized protein</fullName>
    </submittedName>
</protein>
<comment type="caution">
    <text evidence="2">The sequence shown here is derived from an EMBL/GenBank/DDBJ whole genome shotgun (WGS) entry which is preliminary data.</text>
</comment>
<gene>
    <name evidence="2" type="ORF">Ddye_027300</name>
</gene>
<feature type="non-terminal residue" evidence="2">
    <location>
        <position position="54"/>
    </location>
</feature>
<dbReference type="EMBL" id="JANJYI010000008">
    <property type="protein sequence ID" value="KAK2639505.1"/>
    <property type="molecule type" value="Genomic_DNA"/>
</dbReference>
<dbReference type="AlphaFoldDB" id="A0AAD9TPS5"/>
<accession>A0AAD9TPS5</accession>
<comment type="subcellular location">
    <subcellularLocation>
        <location evidence="1">Golgi apparatus</location>
        <location evidence="1">cis-Golgi network</location>
    </subcellularLocation>
</comment>
<dbReference type="PANTHER" id="PTHR13048">
    <property type="entry name" value="TRAFFICKING PROTEIN PARTICLE COMPLEX SUBUNIT 3"/>
    <property type="match status" value="1"/>
</dbReference>
<feature type="non-terminal residue" evidence="2">
    <location>
        <position position="1"/>
    </location>
</feature>
<dbReference type="SUPFAM" id="SSF111126">
    <property type="entry name" value="Ligand-binding domain in the NO signalling and Golgi transport"/>
    <property type="match status" value="1"/>
</dbReference>
<dbReference type="GO" id="GO:0005794">
    <property type="term" value="C:Golgi apparatus"/>
    <property type="evidence" value="ECO:0007669"/>
    <property type="project" value="UniProtKB-SubCell"/>
</dbReference>
<evidence type="ECO:0000313" key="3">
    <source>
        <dbReference type="Proteomes" id="UP001280121"/>
    </source>
</evidence>
<organism evidence="2 3">
    <name type="scientific">Dipteronia dyeriana</name>
    <dbReference type="NCBI Taxonomy" id="168575"/>
    <lineage>
        <taxon>Eukaryota</taxon>
        <taxon>Viridiplantae</taxon>
        <taxon>Streptophyta</taxon>
        <taxon>Embryophyta</taxon>
        <taxon>Tracheophyta</taxon>
        <taxon>Spermatophyta</taxon>
        <taxon>Magnoliopsida</taxon>
        <taxon>eudicotyledons</taxon>
        <taxon>Gunneridae</taxon>
        <taxon>Pentapetalae</taxon>
        <taxon>rosids</taxon>
        <taxon>malvids</taxon>
        <taxon>Sapindales</taxon>
        <taxon>Sapindaceae</taxon>
        <taxon>Hippocastanoideae</taxon>
        <taxon>Acereae</taxon>
        <taxon>Dipteronia</taxon>
    </lineage>
</organism>
<proteinExistence type="predicted"/>
<dbReference type="InterPro" id="IPR024096">
    <property type="entry name" value="NO_sig/Golgi_transp_ligand-bd"/>
</dbReference>
<reference evidence="2" key="1">
    <citation type="journal article" date="2023" name="Plant J.">
        <title>Genome sequences and population genomics provide insights into the demographic history, inbreeding, and mutation load of two 'living fossil' tree species of Dipteronia.</title>
        <authorList>
            <person name="Feng Y."/>
            <person name="Comes H.P."/>
            <person name="Chen J."/>
            <person name="Zhu S."/>
            <person name="Lu R."/>
            <person name="Zhang X."/>
            <person name="Li P."/>
            <person name="Qiu J."/>
            <person name="Olsen K.M."/>
            <person name="Qiu Y."/>
        </authorList>
    </citation>
    <scope>NUCLEOTIDE SEQUENCE</scope>
    <source>
        <strain evidence="2">KIB01</strain>
    </source>
</reference>
<evidence type="ECO:0000313" key="2">
    <source>
        <dbReference type="EMBL" id="KAK2639505.1"/>
    </source>
</evidence>
<sequence length="54" mass="6158">VGLKMFLGINATVTNWDADGICCNIILEDNPLVKFVELPRRGEENDNRFHELVK</sequence>
<dbReference type="GO" id="GO:0048193">
    <property type="term" value="P:Golgi vesicle transport"/>
    <property type="evidence" value="ECO:0007669"/>
    <property type="project" value="InterPro"/>
</dbReference>